<gene>
    <name evidence="3" type="primary">oatA_2</name>
    <name evidence="3" type="ORF">Q31a_36910</name>
</gene>
<dbReference type="GO" id="GO:0000271">
    <property type="term" value="P:polysaccharide biosynthetic process"/>
    <property type="evidence" value="ECO:0007669"/>
    <property type="project" value="TreeGrafter"/>
</dbReference>
<dbReference type="AlphaFoldDB" id="A0A518G9U6"/>
<protein>
    <submittedName>
        <fullName evidence="3">O-acetyltransferase OatA</fullName>
        <ecNumber evidence="3">2.3.1.-</ecNumber>
    </submittedName>
</protein>
<name>A0A518G9U6_9BACT</name>
<feature type="transmembrane region" description="Helical" evidence="1">
    <location>
        <begin position="97"/>
        <end position="114"/>
    </location>
</feature>
<feature type="transmembrane region" description="Helical" evidence="1">
    <location>
        <begin position="277"/>
        <end position="295"/>
    </location>
</feature>
<reference evidence="3 4" key="1">
    <citation type="submission" date="2019-02" db="EMBL/GenBank/DDBJ databases">
        <title>Deep-cultivation of Planctomycetes and their phenomic and genomic characterization uncovers novel biology.</title>
        <authorList>
            <person name="Wiegand S."/>
            <person name="Jogler M."/>
            <person name="Boedeker C."/>
            <person name="Pinto D."/>
            <person name="Vollmers J."/>
            <person name="Rivas-Marin E."/>
            <person name="Kohn T."/>
            <person name="Peeters S.H."/>
            <person name="Heuer A."/>
            <person name="Rast P."/>
            <person name="Oberbeckmann S."/>
            <person name="Bunk B."/>
            <person name="Jeske O."/>
            <person name="Meyerdierks A."/>
            <person name="Storesund J.E."/>
            <person name="Kallscheuer N."/>
            <person name="Luecker S."/>
            <person name="Lage O.M."/>
            <person name="Pohl T."/>
            <person name="Merkel B.J."/>
            <person name="Hornburger P."/>
            <person name="Mueller R.-W."/>
            <person name="Bruemmer F."/>
            <person name="Labrenz M."/>
            <person name="Spormann A.M."/>
            <person name="Op den Camp H."/>
            <person name="Overmann J."/>
            <person name="Amann R."/>
            <person name="Jetten M.S.M."/>
            <person name="Mascher T."/>
            <person name="Medema M.H."/>
            <person name="Devos D.P."/>
            <person name="Kaster A.-K."/>
            <person name="Ovreas L."/>
            <person name="Rohde M."/>
            <person name="Galperin M.Y."/>
            <person name="Jogler C."/>
        </authorList>
    </citation>
    <scope>NUCLEOTIDE SEQUENCE [LARGE SCALE GENOMIC DNA]</scope>
    <source>
        <strain evidence="3 4">Q31a</strain>
    </source>
</reference>
<feature type="transmembrane region" description="Helical" evidence="1">
    <location>
        <begin position="379"/>
        <end position="400"/>
    </location>
</feature>
<dbReference type="PANTHER" id="PTHR23028">
    <property type="entry name" value="ACETYLTRANSFERASE"/>
    <property type="match status" value="1"/>
</dbReference>
<dbReference type="InterPro" id="IPR002656">
    <property type="entry name" value="Acyl_transf_3_dom"/>
</dbReference>
<keyword evidence="1" id="KW-0812">Transmembrane</keyword>
<feature type="transmembrane region" description="Helical" evidence="1">
    <location>
        <begin position="345"/>
        <end position="367"/>
    </location>
</feature>
<evidence type="ECO:0000256" key="1">
    <source>
        <dbReference type="SAM" id="Phobius"/>
    </source>
</evidence>
<dbReference type="GO" id="GO:0016020">
    <property type="term" value="C:membrane"/>
    <property type="evidence" value="ECO:0007669"/>
    <property type="project" value="TreeGrafter"/>
</dbReference>
<organism evidence="3 4">
    <name type="scientific">Aureliella helgolandensis</name>
    <dbReference type="NCBI Taxonomy" id="2527968"/>
    <lineage>
        <taxon>Bacteria</taxon>
        <taxon>Pseudomonadati</taxon>
        <taxon>Planctomycetota</taxon>
        <taxon>Planctomycetia</taxon>
        <taxon>Pirellulales</taxon>
        <taxon>Pirellulaceae</taxon>
        <taxon>Aureliella</taxon>
    </lineage>
</organism>
<keyword evidence="3" id="KW-0808">Transferase</keyword>
<dbReference type="EMBL" id="CP036298">
    <property type="protein sequence ID" value="QDV25365.1"/>
    <property type="molecule type" value="Genomic_DNA"/>
</dbReference>
<keyword evidence="1" id="KW-1133">Transmembrane helix</keyword>
<dbReference type="PANTHER" id="PTHR23028:SF53">
    <property type="entry name" value="ACYL_TRANSF_3 DOMAIN-CONTAINING PROTEIN"/>
    <property type="match status" value="1"/>
</dbReference>
<evidence type="ECO:0000313" key="4">
    <source>
        <dbReference type="Proteomes" id="UP000318017"/>
    </source>
</evidence>
<evidence type="ECO:0000259" key="2">
    <source>
        <dbReference type="Pfam" id="PF01757"/>
    </source>
</evidence>
<feature type="domain" description="Acyltransferase 3" evidence="2">
    <location>
        <begin position="55"/>
        <end position="390"/>
    </location>
</feature>
<dbReference type="GO" id="GO:0016747">
    <property type="term" value="F:acyltransferase activity, transferring groups other than amino-acyl groups"/>
    <property type="evidence" value="ECO:0007669"/>
    <property type="project" value="InterPro"/>
</dbReference>
<dbReference type="InterPro" id="IPR050879">
    <property type="entry name" value="Acyltransferase_3"/>
</dbReference>
<keyword evidence="4" id="KW-1185">Reference proteome</keyword>
<dbReference type="OrthoDB" id="9796461at2"/>
<dbReference type="EC" id="2.3.1.-" evidence="3"/>
<evidence type="ECO:0000313" key="3">
    <source>
        <dbReference type="EMBL" id="QDV25365.1"/>
    </source>
</evidence>
<keyword evidence="1" id="KW-0472">Membrane</keyword>
<feature type="transmembrane region" description="Helical" evidence="1">
    <location>
        <begin position="135"/>
        <end position="155"/>
    </location>
</feature>
<keyword evidence="3" id="KW-0012">Acyltransferase</keyword>
<dbReference type="Pfam" id="PF01757">
    <property type="entry name" value="Acyl_transf_3"/>
    <property type="match status" value="1"/>
</dbReference>
<accession>A0A518G9U6</accession>
<feature type="transmembrane region" description="Helical" evidence="1">
    <location>
        <begin position="201"/>
        <end position="227"/>
    </location>
</feature>
<feature type="transmembrane region" description="Helical" evidence="1">
    <location>
        <begin position="307"/>
        <end position="324"/>
    </location>
</feature>
<dbReference type="KEGG" id="ahel:Q31a_36910"/>
<proteinExistence type="predicted"/>
<dbReference type="Proteomes" id="UP000318017">
    <property type="component" value="Chromosome"/>
</dbReference>
<sequence>MFGLCDPNWHASRSLVGRIPVSLTQILKLHATAMPTSTASVSIPQRVWQAGMHIPQLDGVRGLAILLVTLYRFSKEIPVDTWLGQILHSGFGLGNRGVDLFFVLSGFLITGILVDTKGQANYFQHFFSRRSLRIFPLYFVALLLFLVVLPRSGFFPGVFDQAIQNQAYLWTYMANVKMGMEGAWCFGVLDPFWSLAVEEQFYFVWPIIIFMVSSRVALRLAIGLAVMSAGTRVAFATLSSNGVAPDVLSIFRFDALLIGAALALQIRTTRGLEPLKFWVLPVLAVCLAAGMGLDLLGKRMSTVGHTLWPIAWACVCVYLLNATPRHWLARFFNTAGLKNLGRYSYAMYVFQTPLIPLTAGVLSVSLLTGWVGNSLVANLVYMGLMFGLTYGAALLSWNVLERHCLSLKRYFPTDGTRPPAFRRQRLIDGVHQLASK</sequence>